<feature type="domain" description="AbiEi antitoxin N-terminal" evidence="2">
    <location>
        <begin position="6"/>
        <end position="37"/>
    </location>
</feature>
<keyword evidence="4" id="KW-1185">Reference proteome</keyword>
<comment type="caution">
    <text evidence="3">The sequence shown here is derived from an EMBL/GenBank/DDBJ whole genome shotgun (WGS) entry which is preliminary data.</text>
</comment>
<gene>
    <name evidence="3" type="ORF">PHY01_19430</name>
</gene>
<dbReference type="InterPro" id="IPR011335">
    <property type="entry name" value="Restrct_endonuc-II-like"/>
</dbReference>
<evidence type="ECO:0000313" key="3">
    <source>
        <dbReference type="EMBL" id="GEC19660.1"/>
    </source>
</evidence>
<dbReference type="EMBL" id="BJNG01000015">
    <property type="protein sequence ID" value="GEC19660.1"/>
    <property type="molecule type" value="Genomic_DNA"/>
</dbReference>
<dbReference type="Pfam" id="PF04480">
    <property type="entry name" value="DUF559"/>
    <property type="match status" value="1"/>
</dbReference>
<reference evidence="3 4" key="1">
    <citation type="submission" date="2019-06" db="EMBL/GenBank/DDBJ databases">
        <title>Whole genome shotgun sequence of Pseudonocardia hydrocarbonoxydans NBRC 14498.</title>
        <authorList>
            <person name="Hosoyama A."/>
            <person name="Uohara A."/>
            <person name="Ohji S."/>
            <person name="Ichikawa N."/>
        </authorList>
    </citation>
    <scope>NUCLEOTIDE SEQUENCE [LARGE SCALE GENOMIC DNA]</scope>
    <source>
        <strain evidence="3 4">NBRC 14498</strain>
    </source>
</reference>
<proteinExistence type="predicted"/>
<sequence>MPGHPEIDDLLARQYGLITTAQAAGRGLPDRTLRDRVAGHGWHRMAPRVFLAAGHPHTRRAEVGAAALWAGERGAVSGPAAAWWHGMLDRPPEGIEVTVPRRCGLRAYPGVRVRRRDLSPADVVGLDGLRFTARPLTALETAIALPEGSTFLDRALQRHVGFPAVYRAYCRNMGADGAARIRVLLTAAADRADSAAERLLLALLRSAGLTGWVAGWPFGRWTVDVAFPEAKVAVEVDGWAWHTDPDRFRADRHKGNALVRDRWDLLRFTWHDLTHRPGYVLGEIRAALAGRP</sequence>
<dbReference type="RefSeq" id="WP_141278200.1">
    <property type="nucleotide sequence ID" value="NZ_BAAARZ010000044.1"/>
</dbReference>
<dbReference type="InterPro" id="IPR007569">
    <property type="entry name" value="DUF559"/>
</dbReference>
<dbReference type="Proteomes" id="UP000320338">
    <property type="component" value="Unassembled WGS sequence"/>
</dbReference>
<evidence type="ECO:0000259" key="2">
    <source>
        <dbReference type="Pfam" id="PF13338"/>
    </source>
</evidence>
<organism evidence="3 4">
    <name type="scientific">Pseudonocardia hydrocarbonoxydans</name>
    <dbReference type="NCBI Taxonomy" id="76726"/>
    <lineage>
        <taxon>Bacteria</taxon>
        <taxon>Bacillati</taxon>
        <taxon>Actinomycetota</taxon>
        <taxon>Actinomycetes</taxon>
        <taxon>Pseudonocardiales</taxon>
        <taxon>Pseudonocardiaceae</taxon>
        <taxon>Pseudonocardia</taxon>
    </lineage>
</organism>
<feature type="domain" description="DUF559" evidence="1">
    <location>
        <begin position="191"/>
        <end position="288"/>
    </location>
</feature>
<dbReference type="SUPFAM" id="SSF52980">
    <property type="entry name" value="Restriction endonuclease-like"/>
    <property type="match status" value="1"/>
</dbReference>
<protein>
    <submittedName>
        <fullName evidence="3">Uncharacterized protein</fullName>
    </submittedName>
</protein>
<dbReference type="AlphaFoldDB" id="A0A4Y3WNM8"/>
<accession>A0A4Y3WNM8</accession>
<name>A0A4Y3WNM8_9PSEU</name>
<dbReference type="Gene3D" id="3.40.960.10">
    <property type="entry name" value="VSR Endonuclease"/>
    <property type="match status" value="1"/>
</dbReference>
<dbReference type="InterPro" id="IPR025159">
    <property type="entry name" value="AbiEi_N"/>
</dbReference>
<dbReference type="OrthoDB" id="5243722at2"/>
<dbReference type="Pfam" id="PF13338">
    <property type="entry name" value="AbiEi_4"/>
    <property type="match status" value="1"/>
</dbReference>
<evidence type="ECO:0000313" key="4">
    <source>
        <dbReference type="Proteomes" id="UP000320338"/>
    </source>
</evidence>
<evidence type="ECO:0000259" key="1">
    <source>
        <dbReference type="Pfam" id="PF04480"/>
    </source>
</evidence>